<dbReference type="Gene3D" id="3.40.800.10">
    <property type="entry name" value="Ureohydrolase domain"/>
    <property type="match status" value="1"/>
</dbReference>
<feature type="binding site" evidence="7">
    <location>
        <position position="161"/>
    </location>
    <ligand>
        <name>Mn(2+)</name>
        <dbReference type="ChEBI" id="CHEBI:29035"/>
        <label>1</label>
    </ligand>
</feature>
<keyword evidence="2 5" id="KW-0378">Hydrolase</keyword>
<dbReference type="GO" id="GO:0019556">
    <property type="term" value="P:L-histidine catabolic process to glutamate and formamide"/>
    <property type="evidence" value="ECO:0007669"/>
    <property type="project" value="UniProtKB-UniRule"/>
</dbReference>
<evidence type="ECO:0000256" key="2">
    <source>
        <dbReference type="ARBA" id="ARBA00022801"/>
    </source>
</evidence>
<evidence type="ECO:0000256" key="5">
    <source>
        <dbReference type="HAMAP-Rule" id="MF_00737"/>
    </source>
</evidence>
<name>A0AA96VEJ6_9STRE</name>
<feature type="binding site" evidence="5">
    <location>
        <position position="253"/>
    </location>
    <ligand>
        <name>Mn(2+)</name>
        <dbReference type="ChEBI" id="CHEBI:29035"/>
        <label>2</label>
    </ligand>
</feature>
<proteinExistence type="inferred from homology"/>
<dbReference type="AlphaFoldDB" id="A0AA96VEJ6"/>
<feature type="binding site" evidence="7">
    <location>
        <position position="255"/>
    </location>
    <ligand>
        <name>Mn(2+)</name>
        <dbReference type="ChEBI" id="CHEBI:29035"/>
        <label>1</label>
    </ligand>
</feature>
<gene>
    <name evidence="5 9" type="primary">hutG</name>
    <name evidence="9" type="ORF">PW220_06440</name>
</gene>
<keyword evidence="4 5" id="KW-0464">Manganese</keyword>
<dbReference type="SUPFAM" id="SSF52768">
    <property type="entry name" value="Arginase/deacetylase"/>
    <property type="match status" value="1"/>
</dbReference>
<comment type="catalytic activity">
    <reaction evidence="5">
        <text>N-formimidoyl-L-glutamate + H2O = formamide + L-glutamate</text>
        <dbReference type="Rhea" id="RHEA:22492"/>
        <dbReference type="ChEBI" id="CHEBI:15377"/>
        <dbReference type="ChEBI" id="CHEBI:16397"/>
        <dbReference type="ChEBI" id="CHEBI:29985"/>
        <dbReference type="ChEBI" id="CHEBI:58928"/>
        <dbReference type="EC" id="3.5.3.8"/>
    </reaction>
</comment>
<dbReference type="InterPro" id="IPR023696">
    <property type="entry name" value="Ureohydrolase_dom_sf"/>
</dbReference>
<sequence>MLSNYYPTTYSYYQRGVDDDLYTAKWGMVMEFIDLNDQTLERLEGKHFGIIGFKSDKGVYINHGRVGAVEGASSIRTQLAKLPWHLGNEVKIYDVGDIDGPNCSLAELQDSLAVAVQRMLDLNLFPIVLGGGHETAYGHYKGLQAGLEQEEPIAVINFDAHFDLRPYDQTGPNSGTGFRQIYDDCRARGYEFSYLALGIQEHNTNLFLFDFVAKSADISFLTGQNLYVMGYEKICSYLDEFVQRQQAIHLTIDMDCFSVGSAPGVSAIQSLGIDPNLAVLLLQYLAASDKIVGIDIVETSPPHDIDNHTANLAATLIFYLTRILVQTHDRK</sequence>
<feature type="binding site" evidence="5 7">
    <location>
        <position position="253"/>
    </location>
    <ligand>
        <name>Mn(2+)</name>
        <dbReference type="ChEBI" id="CHEBI:29035"/>
        <label>1</label>
    </ligand>
</feature>
<evidence type="ECO:0000256" key="3">
    <source>
        <dbReference type="ARBA" id="ARBA00022808"/>
    </source>
</evidence>
<dbReference type="NCBIfam" id="TIGR01227">
    <property type="entry name" value="hutG"/>
    <property type="match status" value="1"/>
</dbReference>
<dbReference type="InterPro" id="IPR006035">
    <property type="entry name" value="Ureohydrolase"/>
</dbReference>
<dbReference type="PIRSF" id="PIRSF036979">
    <property type="entry name" value="Arginase"/>
    <property type="match status" value="1"/>
</dbReference>
<feature type="binding site" evidence="5">
    <location>
        <position position="159"/>
    </location>
    <ligand>
        <name>Mn(2+)</name>
        <dbReference type="ChEBI" id="CHEBI:29035"/>
        <label>2</label>
    </ligand>
</feature>
<comment type="pathway">
    <text evidence="5">Amino-acid degradation; L-histidine degradation into L-glutamate; L-glutamate from N-formimidoyl-L-glutamate (hydrolase route): step 1/1.</text>
</comment>
<accession>A0AA96VEJ6</accession>
<evidence type="ECO:0000256" key="8">
    <source>
        <dbReference type="PROSITE-ProRule" id="PRU00742"/>
    </source>
</evidence>
<dbReference type="PROSITE" id="PS51409">
    <property type="entry name" value="ARGINASE_2"/>
    <property type="match status" value="1"/>
</dbReference>
<feature type="binding site" evidence="5 7">
    <location>
        <position position="159"/>
    </location>
    <ligand>
        <name>Mn(2+)</name>
        <dbReference type="ChEBI" id="CHEBI:29035"/>
        <label>1</label>
    </ligand>
</feature>
<keyword evidence="3 5" id="KW-0369">Histidine metabolism</keyword>
<evidence type="ECO:0000256" key="7">
    <source>
        <dbReference type="PIRSR" id="PIRSR036979-1"/>
    </source>
</evidence>
<dbReference type="PANTHER" id="PTHR11358">
    <property type="entry name" value="ARGINASE/AGMATINASE"/>
    <property type="match status" value="1"/>
</dbReference>
<evidence type="ECO:0000256" key="6">
    <source>
        <dbReference type="NCBIfam" id="TIGR01227"/>
    </source>
</evidence>
<feature type="binding site" evidence="5 7">
    <location>
        <position position="133"/>
    </location>
    <ligand>
        <name>Mn(2+)</name>
        <dbReference type="ChEBI" id="CHEBI:29035"/>
        <label>1</label>
    </ligand>
</feature>
<dbReference type="Pfam" id="PF00491">
    <property type="entry name" value="Arginase"/>
    <property type="match status" value="1"/>
</dbReference>
<organism evidence="9 10">
    <name type="scientific">Streptococcus iners subsp. hyiners</name>
    <dbReference type="NCBI Taxonomy" id="3028083"/>
    <lineage>
        <taxon>Bacteria</taxon>
        <taxon>Bacillati</taxon>
        <taxon>Bacillota</taxon>
        <taxon>Bacilli</taxon>
        <taxon>Lactobacillales</taxon>
        <taxon>Streptococcaceae</taxon>
        <taxon>Streptococcus</taxon>
        <taxon>Streptococcus iners</taxon>
    </lineage>
</organism>
<dbReference type="PANTHER" id="PTHR11358:SF35">
    <property type="entry name" value="FORMIMIDOYLGLUTAMASE"/>
    <property type="match status" value="1"/>
</dbReference>
<dbReference type="GO" id="GO:0050415">
    <property type="term" value="F:formimidoylglutamase activity"/>
    <property type="evidence" value="ECO:0007669"/>
    <property type="project" value="UniProtKB-UniRule"/>
</dbReference>
<dbReference type="GO" id="GO:0008783">
    <property type="term" value="F:agmatinase activity"/>
    <property type="evidence" value="ECO:0007669"/>
    <property type="project" value="TreeGrafter"/>
</dbReference>
<feature type="binding site" evidence="5">
    <location>
        <position position="255"/>
    </location>
    <ligand>
        <name>Mn(2+)</name>
        <dbReference type="ChEBI" id="CHEBI:29035"/>
        <label>2</label>
    </ligand>
</feature>
<reference evidence="9 10" key="1">
    <citation type="submission" date="2023-02" db="EMBL/GenBank/DDBJ databases">
        <title>Streptococcus sp. Genome Sequencing and Assembly.</title>
        <authorList>
            <person name="Shore S.M."/>
            <person name="Nicholson T.L."/>
        </authorList>
    </citation>
    <scope>NUCLEOTIDE SEQUENCE [LARGE SCALE GENOMIC DNA]</scope>
    <source>
        <strain evidence="9 10">29892</strain>
    </source>
</reference>
<dbReference type="GO" id="GO:0033389">
    <property type="term" value="P:putrescine biosynthetic process from arginine, via agmatine"/>
    <property type="evidence" value="ECO:0007669"/>
    <property type="project" value="TreeGrafter"/>
</dbReference>
<dbReference type="GO" id="GO:0030145">
    <property type="term" value="F:manganese ion binding"/>
    <property type="evidence" value="ECO:0007669"/>
    <property type="project" value="UniProtKB-UniRule"/>
</dbReference>
<comment type="function">
    <text evidence="5">Catalyzes the conversion of N-formimidoyl-L-glutamate to L-glutamate and formamide.</text>
</comment>
<comment type="similarity">
    <text evidence="5 8">Belongs to the arginase family.</text>
</comment>
<dbReference type="NCBIfam" id="NF010347">
    <property type="entry name" value="PRK13775.1"/>
    <property type="match status" value="1"/>
</dbReference>
<evidence type="ECO:0000313" key="10">
    <source>
        <dbReference type="Proteomes" id="UP001301526"/>
    </source>
</evidence>
<protein>
    <recommendedName>
        <fullName evidence="5 6">Formimidoylglutamase</fullName>
        <ecNumber evidence="5 6">3.5.3.8</ecNumber>
    </recommendedName>
    <alternativeName>
        <fullName evidence="5">Formiminoglutamase</fullName>
    </alternativeName>
    <alternativeName>
        <fullName evidence="5">Formiminoglutamate hydrolase</fullName>
    </alternativeName>
</protein>
<keyword evidence="10" id="KW-1185">Reference proteome</keyword>
<dbReference type="HAMAP" id="MF_00737">
    <property type="entry name" value="Formimidoylglutam"/>
    <property type="match status" value="1"/>
</dbReference>
<feature type="binding site" evidence="5 7">
    <location>
        <position position="163"/>
    </location>
    <ligand>
        <name>Mn(2+)</name>
        <dbReference type="ChEBI" id="CHEBI:29035"/>
        <label>1</label>
    </ligand>
</feature>
<dbReference type="InterPro" id="IPR005923">
    <property type="entry name" value="HutG"/>
</dbReference>
<evidence type="ECO:0000256" key="1">
    <source>
        <dbReference type="ARBA" id="ARBA00022723"/>
    </source>
</evidence>
<dbReference type="EMBL" id="CP118734">
    <property type="protein sequence ID" value="WNY48370.1"/>
    <property type="molecule type" value="Genomic_DNA"/>
</dbReference>
<evidence type="ECO:0000313" key="9">
    <source>
        <dbReference type="EMBL" id="WNY48370.1"/>
    </source>
</evidence>
<evidence type="ECO:0000256" key="4">
    <source>
        <dbReference type="ARBA" id="ARBA00023211"/>
    </source>
</evidence>
<dbReference type="EC" id="3.5.3.8" evidence="5 6"/>
<dbReference type="Proteomes" id="UP001301526">
    <property type="component" value="Chromosome"/>
</dbReference>
<feature type="binding site" evidence="5">
    <location>
        <position position="161"/>
    </location>
    <ligand>
        <name>Mn(2+)</name>
        <dbReference type="ChEBI" id="CHEBI:29035"/>
        <label>2</label>
    </ligand>
</feature>
<keyword evidence="1 5" id="KW-0479">Metal-binding</keyword>
<dbReference type="CDD" id="cd09988">
    <property type="entry name" value="Formimidoylglutamase"/>
    <property type="match status" value="1"/>
</dbReference>
<comment type="cofactor">
    <cofactor evidence="5 7">
        <name>Mn(2+)</name>
        <dbReference type="ChEBI" id="CHEBI:29035"/>
    </cofactor>
    <text evidence="5 7">Binds 2 manganese ions per subunit.</text>
</comment>
<dbReference type="RefSeq" id="WP_248055090.1">
    <property type="nucleotide sequence ID" value="NZ_CP118734.1"/>
</dbReference>